<comment type="caution">
    <text evidence="1">The sequence shown here is derived from an EMBL/GenBank/DDBJ whole genome shotgun (WGS) entry which is preliminary data.</text>
</comment>
<dbReference type="OrthoDB" id="8061355at2759"/>
<gene>
    <name evidence="1" type="ORF">COCON_G00101230</name>
</gene>
<name>A0A9Q1DHR2_CONCO</name>
<dbReference type="EMBL" id="JAFJMO010000007">
    <property type="protein sequence ID" value="KAJ8271264.1"/>
    <property type="molecule type" value="Genomic_DNA"/>
</dbReference>
<dbReference type="AlphaFoldDB" id="A0A9Q1DHR2"/>
<protein>
    <submittedName>
        <fullName evidence="1">Uncharacterized protein</fullName>
    </submittedName>
</protein>
<evidence type="ECO:0000313" key="2">
    <source>
        <dbReference type="Proteomes" id="UP001152803"/>
    </source>
</evidence>
<accession>A0A9Q1DHR2</accession>
<organism evidence="1 2">
    <name type="scientific">Conger conger</name>
    <name type="common">Conger eel</name>
    <name type="synonym">Muraena conger</name>
    <dbReference type="NCBI Taxonomy" id="82655"/>
    <lineage>
        <taxon>Eukaryota</taxon>
        <taxon>Metazoa</taxon>
        <taxon>Chordata</taxon>
        <taxon>Craniata</taxon>
        <taxon>Vertebrata</taxon>
        <taxon>Euteleostomi</taxon>
        <taxon>Actinopterygii</taxon>
        <taxon>Neopterygii</taxon>
        <taxon>Teleostei</taxon>
        <taxon>Anguilliformes</taxon>
        <taxon>Congridae</taxon>
        <taxon>Conger</taxon>
    </lineage>
</organism>
<proteinExistence type="predicted"/>
<evidence type="ECO:0000313" key="1">
    <source>
        <dbReference type="EMBL" id="KAJ8271264.1"/>
    </source>
</evidence>
<keyword evidence="2" id="KW-1185">Reference proteome</keyword>
<sequence>MHAPALALSAGVCPAPGHFPNKAMPSAGTLPWVQGIICNANNPCFRNPTPGETPGVVGNFNDSIISRLFLDAKKILLYSQTGVRSLGPGSRNMQKHTAGVGTLPAFVFSVRRWARMAAGRRWDGPSRTLPQRSYSAAATLA</sequence>
<dbReference type="Proteomes" id="UP001152803">
    <property type="component" value="Unassembled WGS sequence"/>
</dbReference>
<reference evidence="1" key="1">
    <citation type="journal article" date="2023" name="Science">
        <title>Genome structures resolve the early diversification of teleost fishes.</title>
        <authorList>
            <person name="Parey E."/>
            <person name="Louis A."/>
            <person name="Montfort J."/>
            <person name="Bouchez O."/>
            <person name="Roques C."/>
            <person name="Iampietro C."/>
            <person name="Lluch J."/>
            <person name="Castinel A."/>
            <person name="Donnadieu C."/>
            <person name="Desvignes T."/>
            <person name="Floi Bucao C."/>
            <person name="Jouanno E."/>
            <person name="Wen M."/>
            <person name="Mejri S."/>
            <person name="Dirks R."/>
            <person name="Jansen H."/>
            <person name="Henkel C."/>
            <person name="Chen W.J."/>
            <person name="Zahm M."/>
            <person name="Cabau C."/>
            <person name="Klopp C."/>
            <person name="Thompson A.W."/>
            <person name="Robinson-Rechavi M."/>
            <person name="Braasch I."/>
            <person name="Lecointre G."/>
            <person name="Bobe J."/>
            <person name="Postlethwait J.H."/>
            <person name="Berthelot C."/>
            <person name="Roest Crollius H."/>
            <person name="Guiguen Y."/>
        </authorList>
    </citation>
    <scope>NUCLEOTIDE SEQUENCE</scope>
    <source>
        <strain evidence="1">Concon-B</strain>
    </source>
</reference>